<proteinExistence type="predicted"/>
<sequence length="121" mass="13214">MFSLILYITTLFGTLTIATLISHNSPMDVSKDASIPVGIPINPSTHATTNPFTVSDLLPKRALVSRCTPNITKYDDEEEEGKCCDIFCAVCSDDHSCKEQTDCYHAGVEGEVEVDGSKERL</sequence>
<name>A0AA39Y1A4_9PEZI</name>
<protein>
    <submittedName>
        <fullName evidence="2">Uncharacterized protein</fullName>
    </submittedName>
</protein>
<keyword evidence="1" id="KW-0732">Signal</keyword>
<feature type="signal peptide" evidence="1">
    <location>
        <begin position="1"/>
        <end position="18"/>
    </location>
</feature>
<dbReference type="AlphaFoldDB" id="A0AA39Y1A4"/>
<evidence type="ECO:0000313" key="3">
    <source>
        <dbReference type="Proteomes" id="UP001174936"/>
    </source>
</evidence>
<gene>
    <name evidence="2" type="ORF">B0T16DRAFT_392560</name>
</gene>
<organism evidence="2 3">
    <name type="scientific">Cercophora newfieldiana</name>
    <dbReference type="NCBI Taxonomy" id="92897"/>
    <lineage>
        <taxon>Eukaryota</taxon>
        <taxon>Fungi</taxon>
        <taxon>Dikarya</taxon>
        <taxon>Ascomycota</taxon>
        <taxon>Pezizomycotina</taxon>
        <taxon>Sordariomycetes</taxon>
        <taxon>Sordariomycetidae</taxon>
        <taxon>Sordariales</taxon>
        <taxon>Lasiosphaeriaceae</taxon>
        <taxon>Cercophora</taxon>
    </lineage>
</organism>
<comment type="caution">
    <text evidence="2">The sequence shown here is derived from an EMBL/GenBank/DDBJ whole genome shotgun (WGS) entry which is preliminary data.</text>
</comment>
<keyword evidence="3" id="KW-1185">Reference proteome</keyword>
<accession>A0AA39Y1A4</accession>
<evidence type="ECO:0000256" key="1">
    <source>
        <dbReference type="SAM" id="SignalP"/>
    </source>
</evidence>
<dbReference type="Proteomes" id="UP001174936">
    <property type="component" value="Unassembled WGS sequence"/>
</dbReference>
<dbReference type="EMBL" id="JAULSV010000005">
    <property type="protein sequence ID" value="KAK0644162.1"/>
    <property type="molecule type" value="Genomic_DNA"/>
</dbReference>
<feature type="chain" id="PRO_5041309403" evidence="1">
    <location>
        <begin position="19"/>
        <end position="121"/>
    </location>
</feature>
<evidence type="ECO:0000313" key="2">
    <source>
        <dbReference type="EMBL" id="KAK0644162.1"/>
    </source>
</evidence>
<reference evidence="2" key="1">
    <citation type="submission" date="2023-06" db="EMBL/GenBank/DDBJ databases">
        <title>Genome-scale phylogeny and comparative genomics of the fungal order Sordariales.</title>
        <authorList>
            <consortium name="Lawrence Berkeley National Laboratory"/>
            <person name="Hensen N."/>
            <person name="Bonometti L."/>
            <person name="Westerberg I."/>
            <person name="Brannstrom I.O."/>
            <person name="Guillou S."/>
            <person name="Cros-Aarteil S."/>
            <person name="Calhoun S."/>
            <person name="Haridas S."/>
            <person name="Kuo A."/>
            <person name="Mondo S."/>
            <person name="Pangilinan J."/>
            <person name="Riley R."/>
            <person name="Labutti K."/>
            <person name="Andreopoulos B."/>
            <person name="Lipzen A."/>
            <person name="Chen C."/>
            <person name="Yanf M."/>
            <person name="Daum C."/>
            <person name="Ng V."/>
            <person name="Clum A."/>
            <person name="Steindorff A."/>
            <person name="Ohm R."/>
            <person name="Martin F."/>
            <person name="Silar P."/>
            <person name="Natvig D."/>
            <person name="Lalanne C."/>
            <person name="Gautier V."/>
            <person name="Ament-Velasquez S.L."/>
            <person name="Kruys A."/>
            <person name="Hutchinson M.I."/>
            <person name="Powell A.J."/>
            <person name="Barry K."/>
            <person name="Miller A.N."/>
            <person name="Grigoriev I.V."/>
            <person name="Debuchy R."/>
            <person name="Gladieux P."/>
            <person name="Thoren M.H."/>
            <person name="Johannesson H."/>
        </authorList>
    </citation>
    <scope>NUCLEOTIDE SEQUENCE</scope>
    <source>
        <strain evidence="2">SMH2532-1</strain>
    </source>
</reference>